<dbReference type="OrthoDB" id="5505570at2"/>
<evidence type="ECO:0000313" key="1">
    <source>
        <dbReference type="EMBL" id="KYF62739.1"/>
    </source>
</evidence>
<comment type="caution">
    <text evidence="1">The sequence shown here is derived from an EMBL/GenBank/DDBJ whole genome shotgun (WGS) entry which is preliminary data.</text>
</comment>
<accession>A0A150Q442</accession>
<dbReference type="RefSeq" id="WP_061612511.1">
    <property type="nucleotide sequence ID" value="NZ_JEMA01001072.1"/>
</dbReference>
<gene>
    <name evidence="1" type="ORF">BE15_05935</name>
</gene>
<reference evidence="1 2" key="1">
    <citation type="submission" date="2014-02" db="EMBL/GenBank/DDBJ databases">
        <title>The small core and large imbalanced accessory genome model reveals a collaborative survival strategy of Sorangium cellulosum strains in nature.</title>
        <authorList>
            <person name="Han K."/>
            <person name="Peng R."/>
            <person name="Blom J."/>
            <person name="Li Y.-Z."/>
        </authorList>
    </citation>
    <scope>NUCLEOTIDE SEQUENCE [LARGE SCALE GENOMIC DNA]</scope>
    <source>
        <strain evidence="1 2">So0008-312</strain>
    </source>
</reference>
<dbReference type="AlphaFoldDB" id="A0A150Q442"/>
<evidence type="ECO:0000313" key="2">
    <source>
        <dbReference type="Proteomes" id="UP000075260"/>
    </source>
</evidence>
<name>A0A150Q442_SORCE</name>
<dbReference type="Proteomes" id="UP000075260">
    <property type="component" value="Unassembled WGS sequence"/>
</dbReference>
<sequence length="377" mass="39982">MRPTRSTGGAARHAGAGRGRRWRRALLGTLALSAVAAPAISAGCVAGFDPPSLVDGLRVFAVVADKPYANPGDEVTFRIHVQDGLGGPEDGSRPVTVTWFGGCENPIGDDYYGCYPEFAELADAFEAWQRAGDPTAPLPDLNGARPSVGDTYTIRIGNDILDDRKPPASGPAYGSAYVFFVACTGRLGPVEDQGTGRAGTFPVGCFDSEGRRLGPDSFVPGYTQVYVFADERQNANPVVNGLELDGEEMSEDFATMSTATPCPIGAEERREVGCNARDPIEECRTVTIEAMIPEDVADPDPDAKQEALKEIVWVSYFADLGDIDGGIKLVSDASRGYLGDHAVTWIPPAEPGIATITAVVRDARGGSSVVQRLVRVE</sequence>
<dbReference type="EMBL" id="JEMA01001072">
    <property type="protein sequence ID" value="KYF62739.1"/>
    <property type="molecule type" value="Genomic_DNA"/>
</dbReference>
<organism evidence="1 2">
    <name type="scientific">Sorangium cellulosum</name>
    <name type="common">Polyangium cellulosum</name>
    <dbReference type="NCBI Taxonomy" id="56"/>
    <lineage>
        <taxon>Bacteria</taxon>
        <taxon>Pseudomonadati</taxon>
        <taxon>Myxococcota</taxon>
        <taxon>Polyangia</taxon>
        <taxon>Polyangiales</taxon>
        <taxon>Polyangiaceae</taxon>
        <taxon>Sorangium</taxon>
    </lineage>
</organism>
<protein>
    <submittedName>
        <fullName evidence="1">Uncharacterized protein</fullName>
    </submittedName>
</protein>
<proteinExistence type="predicted"/>